<evidence type="ECO:0000256" key="1">
    <source>
        <dbReference type="ARBA" id="ARBA00000971"/>
    </source>
</evidence>
<keyword evidence="7 9" id="KW-0413">Isomerase</keyword>
<reference evidence="12 13" key="1">
    <citation type="journal article" date="2013" name="Genome Announc.">
        <title>Draft Genome Sequence of Desulfotignum phosphitoxidans DSM 13687 Strain FiPS-3.</title>
        <authorList>
            <person name="Poehlein A."/>
            <person name="Daniel R."/>
            <person name="Simeonova D.D."/>
        </authorList>
    </citation>
    <scope>NUCLEOTIDE SEQUENCE [LARGE SCALE GENOMIC DNA]</scope>
    <source>
        <strain evidence="12 13">DSM 13687</strain>
    </source>
</reference>
<evidence type="ECO:0000256" key="5">
    <source>
        <dbReference type="ARBA" id="ARBA00023110"/>
    </source>
</evidence>
<comment type="subcellular location">
    <subcellularLocation>
        <location evidence="2">Cytoplasm</location>
    </subcellularLocation>
</comment>
<organism evidence="12 13">
    <name type="scientific">Desulfotignum phosphitoxidans DSM 13687</name>
    <dbReference type="NCBI Taxonomy" id="1286635"/>
    <lineage>
        <taxon>Bacteria</taxon>
        <taxon>Pseudomonadati</taxon>
        <taxon>Thermodesulfobacteriota</taxon>
        <taxon>Desulfobacteria</taxon>
        <taxon>Desulfobacterales</taxon>
        <taxon>Desulfobacteraceae</taxon>
        <taxon>Desulfotignum</taxon>
    </lineage>
</organism>
<dbReference type="GO" id="GO:0042026">
    <property type="term" value="P:protein refolding"/>
    <property type="evidence" value="ECO:0007669"/>
    <property type="project" value="UniProtKB-ARBA"/>
</dbReference>
<comment type="function">
    <text evidence="8">Also involved in hydrogenase metallocenter assembly, probably by participating in the nickel insertion step. This function in hydrogenase biosynthesis requires chaperone activity and the presence of the metal-binding domain, but not PPIase activity.</text>
</comment>
<comment type="catalytic activity">
    <reaction evidence="1 9 10">
        <text>[protein]-peptidylproline (omega=180) = [protein]-peptidylproline (omega=0)</text>
        <dbReference type="Rhea" id="RHEA:16237"/>
        <dbReference type="Rhea" id="RHEA-COMP:10747"/>
        <dbReference type="Rhea" id="RHEA-COMP:10748"/>
        <dbReference type="ChEBI" id="CHEBI:83833"/>
        <dbReference type="ChEBI" id="CHEBI:83834"/>
        <dbReference type="EC" id="5.2.1.8"/>
    </reaction>
</comment>
<keyword evidence="6" id="KW-0143">Chaperone</keyword>
<protein>
    <recommendedName>
        <fullName evidence="10">Peptidyl-prolyl cis-trans isomerase</fullName>
        <ecNumber evidence="10">5.2.1.8</ecNumber>
    </recommendedName>
</protein>
<dbReference type="SUPFAM" id="SSF54534">
    <property type="entry name" value="FKBP-like"/>
    <property type="match status" value="1"/>
</dbReference>
<evidence type="ECO:0000256" key="3">
    <source>
        <dbReference type="ARBA" id="ARBA00006577"/>
    </source>
</evidence>
<dbReference type="Pfam" id="PF00254">
    <property type="entry name" value="FKBP_C"/>
    <property type="match status" value="1"/>
</dbReference>
<evidence type="ECO:0000256" key="9">
    <source>
        <dbReference type="PROSITE-ProRule" id="PRU00277"/>
    </source>
</evidence>
<sequence length="164" mass="17413">MTDTIKAGDTISVDYTGKKQDGTVFDSSEGKQPLKFTVGSGMLIQGFDEAVVGMKPGESKTVEVPPDQGYGHRHDDAFVNIPKAQIPDEIPLSEGLVLQLQDPQGRPVPATVTEITDESVKMDINHMLAGETLTFDITVRETGLTPDTQDCGPGGCESGSCQGC</sequence>
<dbReference type="PANTHER" id="PTHR47861">
    <property type="entry name" value="FKBP-TYPE PEPTIDYL-PROLYL CIS-TRANS ISOMERASE SLYD"/>
    <property type="match status" value="1"/>
</dbReference>
<dbReference type="RefSeq" id="WP_006963548.1">
    <property type="nucleotide sequence ID" value="NZ_APJX01000001.1"/>
</dbReference>
<dbReference type="InterPro" id="IPR001179">
    <property type="entry name" value="PPIase_FKBP_dom"/>
</dbReference>
<keyword evidence="4" id="KW-0963">Cytoplasm</keyword>
<keyword evidence="13" id="KW-1185">Reference proteome</keyword>
<evidence type="ECO:0000313" key="12">
    <source>
        <dbReference type="EMBL" id="EMS80963.1"/>
    </source>
</evidence>
<dbReference type="AlphaFoldDB" id="S0G0Q3"/>
<dbReference type="InterPro" id="IPR046357">
    <property type="entry name" value="PPIase_dom_sf"/>
</dbReference>
<feature type="domain" description="PPIase FKBP-type" evidence="11">
    <location>
        <begin position="8"/>
        <end position="106"/>
    </location>
</feature>
<dbReference type="Gene3D" id="3.10.50.40">
    <property type="match status" value="1"/>
</dbReference>
<name>S0G0Q3_9BACT</name>
<evidence type="ECO:0000259" key="11">
    <source>
        <dbReference type="PROSITE" id="PS50059"/>
    </source>
</evidence>
<comment type="caution">
    <text evidence="12">The sequence shown here is derived from an EMBL/GenBank/DDBJ whole genome shotgun (WGS) entry which is preliminary data.</text>
</comment>
<proteinExistence type="inferred from homology"/>
<dbReference type="GO" id="GO:0003755">
    <property type="term" value="F:peptidyl-prolyl cis-trans isomerase activity"/>
    <property type="evidence" value="ECO:0007669"/>
    <property type="project" value="UniProtKB-UniRule"/>
</dbReference>
<evidence type="ECO:0000256" key="4">
    <source>
        <dbReference type="ARBA" id="ARBA00022490"/>
    </source>
</evidence>
<gene>
    <name evidence="12" type="ORF">Dpo_1c00940</name>
</gene>
<dbReference type="PROSITE" id="PS50059">
    <property type="entry name" value="FKBP_PPIASE"/>
    <property type="match status" value="1"/>
</dbReference>
<evidence type="ECO:0000256" key="6">
    <source>
        <dbReference type="ARBA" id="ARBA00023186"/>
    </source>
</evidence>
<dbReference type="GO" id="GO:0005737">
    <property type="term" value="C:cytoplasm"/>
    <property type="evidence" value="ECO:0007669"/>
    <property type="project" value="UniProtKB-SubCell"/>
</dbReference>
<dbReference type="EC" id="5.2.1.8" evidence="10"/>
<dbReference type="EMBL" id="APJX01000001">
    <property type="protein sequence ID" value="EMS80963.1"/>
    <property type="molecule type" value="Genomic_DNA"/>
</dbReference>
<evidence type="ECO:0000256" key="2">
    <source>
        <dbReference type="ARBA" id="ARBA00004496"/>
    </source>
</evidence>
<accession>S0G0Q3</accession>
<evidence type="ECO:0000256" key="8">
    <source>
        <dbReference type="ARBA" id="ARBA00037071"/>
    </source>
</evidence>
<dbReference type="Proteomes" id="UP000014216">
    <property type="component" value="Unassembled WGS sequence"/>
</dbReference>
<evidence type="ECO:0000256" key="7">
    <source>
        <dbReference type="ARBA" id="ARBA00023235"/>
    </source>
</evidence>
<evidence type="ECO:0000256" key="10">
    <source>
        <dbReference type="RuleBase" id="RU003915"/>
    </source>
</evidence>
<comment type="similarity">
    <text evidence="3 10">Belongs to the FKBP-type PPIase family.</text>
</comment>
<dbReference type="PANTHER" id="PTHR47861:SF3">
    <property type="entry name" value="FKBP-TYPE PEPTIDYL-PROLYL CIS-TRANS ISOMERASE SLYD"/>
    <property type="match status" value="1"/>
</dbReference>
<keyword evidence="5 9" id="KW-0697">Rotamase</keyword>
<dbReference type="OrthoDB" id="9808891at2"/>
<evidence type="ECO:0000313" key="13">
    <source>
        <dbReference type="Proteomes" id="UP000014216"/>
    </source>
</evidence>